<dbReference type="AlphaFoldDB" id="A0A6A5WBH7"/>
<evidence type="ECO:0000256" key="3">
    <source>
        <dbReference type="ARBA" id="ARBA00022955"/>
    </source>
</evidence>
<evidence type="ECO:0000256" key="1">
    <source>
        <dbReference type="ARBA" id="ARBA00022516"/>
    </source>
</evidence>
<keyword evidence="5" id="KW-0443">Lipid metabolism</keyword>
<keyword evidence="2" id="KW-0521">NADP</keyword>
<dbReference type="GO" id="GO:0000253">
    <property type="term" value="F:3-beta-hydroxysteroid 3-dehydrogenase (NADP+) activity"/>
    <property type="evidence" value="ECO:0007669"/>
    <property type="project" value="TreeGrafter"/>
</dbReference>
<keyword evidence="4" id="KW-0560">Oxidoreductase</keyword>
<dbReference type="PANTHER" id="PTHR43647">
    <property type="entry name" value="DEHYDROGENASE"/>
    <property type="match status" value="1"/>
</dbReference>
<sequence>MSVPEDVPQPENGFYVLVTGANSGVGLAIGCRLIDEFLQTHPQTETLVLIITTRDQKKGNASIATLRKHYDTTCRNLDRSLPGMRLVLERRVHFRQEIVDLTSLVSVQKVAKRIRATTPKLDAVIFNAGIGGWTGVNWPSAIWTVLTDIKNATTWPTFKVGSVGWATRPQLPASVERAPPEEPQLGEVFCANVFGHYLLGHYLGPLLACHDKSDEHRGRMIWVSSLAGYTHNMNFDDFQGLATDEPYEVSKRITDLLALTSTLPAAASYVDRYLDYPRAHPGRTTRPRIYAAHPGITATGIMPLRFTILEYAMVAAMYIARWLGSQWHPITIYKGATAMVWLALASQSMLDSMEEKEGVGKWGSAADWWGRERAERTEVEGWGGGGRMGEWTGRKGRSPYAKSLTEEAHAEFEEQGVRCWKEMERLRKEWEERLEAAGVNEM</sequence>
<gene>
    <name evidence="7" type="ORF">P154DRAFT_621835</name>
</gene>
<protein>
    <submittedName>
        <fullName evidence="7">NAD(P)-binding protein</fullName>
    </submittedName>
</protein>
<dbReference type="EMBL" id="ML977605">
    <property type="protein sequence ID" value="KAF1998264.1"/>
    <property type="molecule type" value="Genomic_DNA"/>
</dbReference>
<dbReference type="InterPro" id="IPR051593">
    <property type="entry name" value="Ergosterol_Biosynth_ERG27"/>
</dbReference>
<dbReference type="GO" id="GO:0005741">
    <property type="term" value="C:mitochondrial outer membrane"/>
    <property type="evidence" value="ECO:0007669"/>
    <property type="project" value="TreeGrafter"/>
</dbReference>
<evidence type="ECO:0000256" key="5">
    <source>
        <dbReference type="ARBA" id="ARBA00023098"/>
    </source>
</evidence>
<dbReference type="PANTHER" id="PTHR43647:SF1">
    <property type="entry name" value="3-KETO-STEROID REDUCTASE ERG27"/>
    <property type="match status" value="1"/>
</dbReference>
<evidence type="ECO:0000256" key="2">
    <source>
        <dbReference type="ARBA" id="ARBA00022857"/>
    </source>
</evidence>
<dbReference type="SUPFAM" id="SSF51735">
    <property type="entry name" value="NAD(P)-binding Rossmann-fold domains"/>
    <property type="match status" value="1"/>
</dbReference>
<evidence type="ECO:0000256" key="4">
    <source>
        <dbReference type="ARBA" id="ARBA00023002"/>
    </source>
</evidence>
<dbReference type="Gene3D" id="3.40.50.720">
    <property type="entry name" value="NAD(P)-binding Rossmann-like Domain"/>
    <property type="match status" value="1"/>
</dbReference>
<name>A0A6A5WBH7_9PLEO</name>
<dbReference type="GO" id="GO:0006696">
    <property type="term" value="P:ergosterol biosynthetic process"/>
    <property type="evidence" value="ECO:0007669"/>
    <property type="project" value="TreeGrafter"/>
</dbReference>
<dbReference type="Proteomes" id="UP000799779">
    <property type="component" value="Unassembled WGS sequence"/>
</dbReference>
<reference evidence="7" key="1">
    <citation type="journal article" date="2020" name="Stud. Mycol.">
        <title>101 Dothideomycetes genomes: a test case for predicting lifestyles and emergence of pathogens.</title>
        <authorList>
            <person name="Haridas S."/>
            <person name="Albert R."/>
            <person name="Binder M."/>
            <person name="Bloem J."/>
            <person name="Labutti K."/>
            <person name="Salamov A."/>
            <person name="Andreopoulos B."/>
            <person name="Baker S."/>
            <person name="Barry K."/>
            <person name="Bills G."/>
            <person name="Bluhm B."/>
            <person name="Cannon C."/>
            <person name="Castanera R."/>
            <person name="Culley D."/>
            <person name="Daum C."/>
            <person name="Ezra D."/>
            <person name="Gonzalez J."/>
            <person name="Henrissat B."/>
            <person name="Kuo A."/>
            <person name="Liang C."/>
            <person name="Lipzen A."/>
            <person name="Lutzoni F."/>
            <person name="Magnuson J."/>
            <person name="Mondo S."/>
            <person name="Nolan M."/>
            <person name="Ohm R."/>
            <person name="Pangilinan J."/>
            <person name="Park H.-J."/>
            <person name="Ramirez L."/>
            <person name="Alfaro M."/>
            <person name="Sun H."/>
            <person name="Tritt A."/>
            <person name="Yoshinaga Y."/>
            <person name="Zwiers L.-H."/>
            <person name="Turgeon B."/>
            <person name="Goodwin S."/>
            <person name="Spatafora J."/>
            <person name="Crous P."/>
            <person name="Grigoriev I."/>
        </authorList>
    </citation>
    <scope>NUCLEOTIDE SEQUENCE</scope>
    <source>
        <strain evidence="7">CBS 123094</strain>
    </source>
</reference>
<keyword evidence="1" id="KW-0444">Lipid biosynthesis</keyword>
<proteinExistence type="inferred from homology"/>
<keyword evidence="3" id="KW-0752">Steroid biosynthesis</keyword>
<dbReference type="InterPro" id="IPR036291">
    <property type="entry name" value="NAD(P)-bd_dom_sf"/>
</dbReference>
<keyword evidence="8" id="KW-1185">Reference proteome</keyword>
<organism evidence="7 8">
    <name type="scientific">Amniculicola lignicola CBS 123094</name>
    <dbReference type="NCBI Taxonomy" id="1392246"/>
    <lineage>
        <taxon>Eukaryota</taxon>
        <taxon>Fungi</taxon>
        <taxon>Dikarya</taxon>
        <taxon>Ascomycota</taxon>
        <taxon>Pezizomycotina</taxon>
        <taxon>Dothideomycetes</taxon>
        <taxon>Pleosporomycetidae</taxon>
        <taxon>Pleosporales</taxon>
        <taxon>Amniculicolaceae</taxon>
        <taxon>Amniculicola</taxon>
    </lineage>
</organism>
<evidence type="ECO:0000313" key="8">
    <source>
        <dbReference type="Proteomes" id="UP000799779"/>
    </source>
</evidence>
<dbReference type="GO" id="GO:0005789">
    <property type="term" value="C:endoplasmic reticulum membrane"/>
    <property type="evidence" value="ECO:0007669"/>
    <property type="project" value="TreeGrafter"/>
</dbReference>
<evidence type="ECO:0000256" key="6">
    <source>
        <dbReference type="ARBA" id="ARBA00023593"/>
    </source>
</evidence>
<dbReference type="GO" id="GO:0005811">
    <property type="term" value="C:lipid droplet"/>
    <property type="evidence" value="ECO:0007669"/>
    <property type="project" value="TreeGrafter"/>
</dbReference>
<accession>A0A6A5WBH7</accession>
<comment type="similarity">
    <text evidence="6">Belongs to the short-chain dehydrogenases/reductases (SDR) family. ERG27 subfamily.</text>
</comment>
<dbReference type="OrthoDB" id="9989144at2759"/>
<evidence type="ECO:0000313" key="7">
    <source>
        <dbReference type="EMBL" id="KAF1998264.1"/>
    </source>
</evidence>